<dbReference type="Pfam" id="PF00072">
    <property type="entry name" value="Response_reg"/>
    <property type="match status" value="1"/>
</dbReference>
<accession>A0ABQ5QK43</accession>
<dbReference type="InterPro" id="IPR050595">
    <property type="entry name" value="Bact_response_regulator"/>
</dbReference>
<evidence type="ECO:0000313" key="5">
    <source>
        <dbReference type="Proteomes" id="UP001165069"/>
    </source>
</evidence>
<name>A0ABQ5QK43_9BACT</name>
<dbReference type="InterPro" id="IPR011006">
    <property type="entry name" value="CheY-like_superfamily"/>
</dbReference>
<feature type="domain" description="Response regulatory" evidence="3">
    <location>
        <begin position="3"/>
        <end position="121"/>
    </location>
</feature>
<dbReference type="CDD" id="cd00156">
    <property type="entry name" value="REC"/>
    <property type="match status" value="1"/>
</dbReference>
<proteinExistence type="predicted"/>
<dbReference type="EMBL" id="BSDE01000008">
    <property type="protein sequence ID" value="GLH74730.1"/>
    <property type="molecule type" value="Genomic_DNA"/>
</dbReference>
<dbReference type="PANTHER" id="PTHR44591:SF3">
    <property type="entry name" value="RESPONSE REGULATORY DOMAIN-CONTAINING PROTEIN"/>
    <property type="match status" value="1"/>
</dbReference>
<dbReference type="Gene3D" id="3.40.50.2300">
    <property type="match status" value="1"/>
</dbReference>
<dbReference type="SMART" id="SM00448">
    <property type="entry name" value="REC"/>
    <property type="match status" value="1"/>
</dbReference>
<reference evidence="4 5" key="1">
    <citation type="journal article" date="2023" name="Antonie Van Leeuwenhoek">
        <title>Mesoterricola silvestris gen. nov., sp. nov., Mesoterricola sediminis sp. nov., Geothrix oryzae sp. nov., Geothrix edaphica sp. nov., Geothrix rubra sp. nov., and Geothrix limicola sp. nov., six novel members of Acidobacteriota isolated from soils.</title>
        <authorList>
            <person name="Itoh H."/>
            <person name="Sugisawa Y."/>
            <person name="Mise K."/>
            <person name="Xu Z."/>
            <person name="Kuniyasu M."/>
            <person name="Ushijima N."/>
            <person name="Kawano K."/>
            <person name="Kobayashi E."/>
            <person name="Shiratori Y."/>
            <person name="Masuda Y."/>
            <person name="Senoo K."/>
        </authorList>
    </citation>
    <scope>NUCLEOTIDE SEQUENCE [LARGE SCALE GENOMIC DNA]</scope>
    <source>
        <strain evidence="4 5">Red804</strain>
    </source>
</reference>
<evidence type="ECO:0000259" key="3">
    <source>
        <dbReference type="PROSITE" id="PS50110"/>
    </source>
</evidence>
<keyword evidence="1 2" id="KW-0597">Phosphoprotein</keyword>
<dbReference type="RefSeq" id="WP_285577344.1">
    <property type="nucleotide sequence ID" value="NZ_BSDE01000008.1"/>
</dbReference>
<gene>
    <name evidence="4" type="ORF">GETHLI_32320</name>
</gene>
<keyword evidence="5" id="KW-1185">Reference proteome</keyword>
<protein>
    <recommendedName>
        <fullName evidence="3">Response regulatory domain-containing protein</fullName>
    </recommendedName>
</protein>
<organism evidence="4 5">
    <name type="scientific">Geothrix limicola</name>
    <dbReference type="NCBI Taxonomy" id="2927978"/>
    <lineage>
        <taxon>Bacteria</taxon>
        <taxon>Pseudomonadati</taxon>
        <taxon>Acidobacteriota</taxon>
        <taxon>Holophagae</taxon>
        <taxon>Holophagales</taxon>
        <taxon>Holophagaceae</taxon>
        <taxon>Geothrix</taxon>
    </lineage>
</organism>
<dbReference type="SUPFAM" id="SSF52172">
    <property type="entry name" value="CheY-like"/>
    <property type="match status" value="1"/>
</dbReference>
<dbReference type="PANTHER" id="PTHR44591">
    <property type="entry name" value="STRESS RESPONSE REGULATOR PROTEIN 1"/>
    <property type="match status" value="1"/>
</dbReference>
<evidence type="ECO:0000256" key="1">
    <source>
        <dbReference type="ARBA" id="ARBA00022553"/>
    </source>
</evidence>
<sequence>MSRIFVIDDVKLCRLPAKSALMGAGHVVEEPEPTCVFDLMCALRQGRPDLVITDLEMPGCNGVSLIRTIREDPVLEKTPILVVSVHREESMVAGLSQMDIQGFLIKPVDVRRLVQESINILEWEEMSKMAPAR</sequence>
<dbReference type="Proteomes" id="UP001165069">
    <property type="component" value="Unassembled WGS sequence"/>
</dbReference>
<evidence type="ECO:0000313" key="4">
    <source>
        <dbReference type="EMBL" id="GLH74730.1"/>
    </source>
</evidence>
<feature type="modified residue" description="4-aspartylphosphate" evidence="2">
    <location>
        <position position="54"/>
    </location>
</feature>
<evidence type="ECO:0000256" key="2">
    <source>
        <dbReference type="PROSITE-ProRule" id="PRU00169"/>
    </source>
</evidence>
<dbReference type="InterPro" id="IPR001789">
    <property type="entry name" value="Sig_transdc_resp-reg_receiver"/>
</dbReference>
<dbReference type="PROSITE" id="PS50110">
    <property type="entry name" value="RESPONSE_REGULATORY"/>
    <property type="match status" value="1"/>
</dbReference>
<comment type="caution">
    <text evidence="4">The sequence shown here is derived from an EMBL/GenBank/DDBJ whole genome shotgun (WGS) entry which is preliminary data.</text>
</comment>